<dbReference type="Gene3D" id="3.40.109.10">
    <property type="entry name" value="NADH Oxidase"/>
    <property type="match status" value="1"/>
</dbReference>
<evidence type="ECO:0000259" key="6">
    <source>
        <dbReference type="Pfam" id="PF00881"/>
    </source>
</evidence>
<evidence type="ECO:0000256" key="1">
    <source>
        <dbReference type="ARBA" id="ARBA00001917"/>
    </source>
</evidence>
<dbReference type="GO" id="GO:0032553">
    <property type="term" value="F:ribonucleotide binding"/>
    <property type="evidence" value="ECO:0007669"/>
    <property type="project" value="UniProtKB-ARBA"/>
</dbReference>
<comment type="similarity">
    <text evidence="2">Belongs to the nitroreductase family.</text>
</comment>
<proteinExistence type="inferred from homology"/>
<dbReference type="InterPro" id="IPR050627">
    <property type="entry name" value="Nitroreductase/BluB"/>
</dbReference>
<evidence type="ECO:0000313" key="8">
    <source>
        <dbReference type="Proteomes" id="UP000285301"/>
    </source>
</evidence>
<dbReference type="Proteomes" id="UP000285301">
    <property type="component" value="Unassembled WGS sequence"/>
</dbReference>
<evidence type="ECO:0000256" key="2">
    <source>
        <dbReference type="ARBA" id="ARBA00007118"/>
    </source>
</evidence>
<keyword evidence="8" id="KW-1185">Reference proteome</keyword>
<dbReference type="OrthoDB" id="41362at2759"/>
<dbReference type="PANTHER" id="PTHR23026">
    <property type="entry name" value="NADPH NITROREDUCTASE"/>
    <property type="match status" value="1"/>
</dbReference>
<feature type="domain" description="Nitroreductase" evidence="6">
    <location>
        <begin position="14"/>
        <end position="182"/>
    </location>
</feature>
<dbReference type="InterPro" id="IPR029479">
    <property type="entry name" value="Nitroreductase"/>
</dbReference>
<reference evidence="7 8" key="1">
    <citation type="journal article" date="2018" name="Gigascience">
        <title>Genomes of trombidid mites reveal novel predicted allergens and laterally-transferred genes associated with secondary metabolism.</title>
        <authorList>
            <person name="Dong X."/>
            <person name="Chaisiri K."/>
            <person name="Xia D."/>
            <person name="Armstrong S.D."/>
            <person name="Fang Y."/>
            <person name="Donnelly M.J."/>
            <person name="Kadowaki T."/>
            <person name="McGarry J.W."/>
            <person name="Darby A.C."/>
            <person name="Makepeace B.L."/>
        </authorList>
    </citation>
    <scope>NUCLEOTIDE SEQUENCE [LARGE SCALE GENOMIC DNA]</scope>
    <source>
        <strain evidence="7">UoL-WK</strain>
    </source>
</reference>
<protein>
    <submittedName>
        <fullName evidence="7">Iodotyrosine deiodinase 1-like protein</fullName>
    </submittedName>
</protein>
<dbReference type="InterPro" id="IPR000415">
    <property type="entry name" value="Nitroreductase-like"/>
</dbReference>
<accession>A0A443RJM7</accession>
<keyword evidence="4" id="KW-0288">FMN</keyword>
<evidence type="ECO:0000256" key="5">
    <source>
        <dbReference type="ARBA" id="ARBA00023002"/>
    </source>
</evidence>
<name>A0A443RJM7_9ACAR</name>
<dbReference type="Pfam" id="PF00881">
    <property type="entry name" value="Nitroreductase"/>
    <property type="match status" value="1"/>
</dbReference>
<dbReference type="PANTHER" id="PTHR23026:SF90">
    <property type="entry name" value="IODOTYROSINE DEIODINASE 1"/>
    <property type="match status" value="1"/>
</dbReference>
<comment type="caution">
    <text evidence="7">The sequence shown here is derived from an EMBL/GenBank/DDBJ whole genome shotgun (WGS) entry which is preliminary data.</text>
</comment>
<evidence type="ECO:0000256" key="3">
    <source>
        <dbReference type="ARBA" id="ARBA00022630"/>
    </source>
</evidence>
<dbReference type="GO" id="GO:0005886">
    <property type="term" value="C:plasma membrane"/>
    <property type="evidence" value="ECO:0007669"/>
    <property type="project" value="TreeGrafter"/>
</dbReference>
<dbReference type="GO" id="GO:0140616">
    <property type="term" value="F:iodotyrosine deiodinase activity"/>
    <property type="evidence" value="ECO:0007669"/>
    <property type="project" value="UniProtKB-ARBA"/>
</dbReference>
<sequence>MIERSASFYREMNNRRSVRHFSDEDVDIEVIENIIRTAGTSPSGAHTEPWTFVVVRDQTIKQDVRNIIEEEEEINYTKRMGKQWTKDLQPLKTSYIKEYLTTAPYLLLVFKQIYGIKDNGKRVNHYYNEISVAIATGMLLAAIQNAGLVTLTSTPLNCGPKLKALLGRPNNEKLLILLPVGYPHKDARVPDLKRKSLDNIMVLI</sequence>
<gene>
    <name evidence="7" type="ORF">B4U79_06201</name>
</gene>
<dbReference type="EMBL" id="NCKU01000447">
    <property type="protein sequence ID" value="RWS15463.1"/>
    <property type="molecule type" value="Genomic_DNA"/>
</dbReference>
<dbReference type="FunFam" id="3.40.109.10:FF:000004">
    <property type="entry name" value="Iodotyrosine deiodinase 1"/>
    <property type="match status" value="1"/>
</dbReference>
<keyword evidence="5" id="KW-0560">Oxidoreductase</keyword>
<comment type="cofactor">
    <cofactor evidence="1">
        <name>FMN</name>
        <dbReference type="ChEBI" id="CHEBI:58210"/>
    </cofactor>
</comment>
<dbReference type="GO" id="GO:0006570">
    <property type="term" value="P:tyrosine metabolic process"/>
    <property type="evidence" value="ECO:0007669"/>
    <property type="project" value="TreeGrafter"/>
</dbReference>
<organism evidence="7 8">
    <name type="scientific">Dinothrombium tinctorium</name>
    <dbReference type="NCBI Taxonomy" id="1965070"/>
    <lineage>
        <taxon>Eukaryota</taxon>
        <taxon>Metazoa</taxon>
        <taxon>Ecdysozoa</taxon>
        <taxon>Arthropoda</taxon>
        <taxon>Chelicerata</taxon>
        <taxon>Arachnida</taxon>
        <taxon>Acari</taxon>
        <taxon>Acariformes</taxon>
        <taxon>Trombidiformes</taxon>
        <taxon>Prostigmata</taxon>
        <taxon>Anystina</taxon>
        <taxon>Parasitengona</taxon>
        <taxon>Trombidioidea</taxon>
        <taxon>Trombidiidae</taxon>
        <taxon>Dinothrombium</taxon>
    </lineage>
</organism>
<dbReference type="AlphaFoldDB" id="A0A443RJM7"/>
<dbReference type="SUPFAM" id="SSF55469">
    <property type="entry name" value="FMN-dependent nitroreductase-like"/>
    <property type="match status" value="1"/>
</dbReference>
<evidence type="ECO:0000256" key="4">
    <source>
        <dbReference type="ARBA" id="ARBA00022643"/>
    </source>
</evidence>
<keyword evidence="3" id="KW-0285">Flavoprotein</keyword>
<dbReference type="CDD" id="cd02144">
    <property type="entry name" value="iodotyrosine_dehalogenase"/>
    <property type="match status" value="1"/>
</dbReference>
<dbReference type="STRING" id="1965070.A0A443RJM7"/>
<evidence type="ECO:0000313" key="7">
    <source>
        <dbReference type="EMBL" id="RWS15463.1"/>
    </source>
</evidence>